<accession>A0A0D2X1A4</accession>
<dbReference type="AlphaFoldDB" id="A0A0D2X1A4"/>
<evidence type="ECO:0000256" key="3">
    <source>
        <dbReference type="ARBA" id="ARBA00018596"/>
    </source>
</evidence>
<evidence type="ECO:0000256" key="2">
    <source>
        <dbReference type="ARBA" id="ARBA00007299"/>
    </source>
</evidence>
<dbReference type="PANTHER" id="PTHR23061:SF12">
    <property type="entry name" value="DNA POLYMERASE ALPHA SUBUNIT B"/>
    <property type="match status" value="1"/>
</dbReference>
<comment type="function">
    <text evidence="6">Accessory subunit of the DNA polymerase alpha complex (also known as the alpha DNA polymerase-primase complex) which plays an essential role in the initiation of DNA synthesis.</text>
</comment>
<evidence type="ECO:0000259" key="10">
    <source>
        <dbReference type="Pfam" id="PF22062"/>
    </source>
</evidence>
<feature type="domain" description="DNA polymerase alpha subunit B OB" evidence="10">
    <location>
        <begin position="234"/>
        <end position="337"/>
    </location>
</feature>
<organism evidence="11 12">
    <name type="scientific">Capsaspora owczarzaki (strain ATCC 30864)</name>
    <dbReference type="NCBI Taxonomy" id="595528"/>
    <lineage>
        <taxon>Eukaryota</taxon>
        <taxon>Filasterea</taxon>
        <taxon>Capsaspora</taxon>
    </lineage>
</organism>
<keyword evidence="4 6" id="KW-0235">DNA replication</keyword>
<dbReference type="GO" id="GO:0006270">
    <property type="term" value="P:DNA replication initiation"/>
    <property type="evidence" value="ECO:0007669"/>
    <property type="project" value="TreeGrafter"/>
</dbReference>
<evidence type="ECO:0000256" key="7">
    <source>
        <dbReference type="SAM" id="MobiDB-lite"/>
    </source>
</evidence>
<dbReference type="Pfam" id="PF04042">
    <property type="entry name" value="DNA_pol_E_B"/>
    <property type="match status" value="1"/>
</dbReference>
<dbReference type="FunCoup" id="A0A0D2X1A4">
    <property type="interactions" value="149"/>
</dbReference>
<evidence type="ECO:0000259" key="8">
    <source>
        <dbReference type="Pfam" id="PF04042"/>
    </source>
</evidence>
<evidence type="ECO:0000313" key="11">
    <source>
        <dbReference type="EMBL" id="KJE90464.1"/>
    </source>
</evidence>
<keyword evidence="12" id="KW-1185">Reference proteome</keyword>
<feature type="region of interest" description="Disordered" evidence="7">
    <location>
        <begin position="67"/>
        <end position="98"/>
    </location>
</feature>
<dbReference type="EMBL" id="KE346361">
    <property type="protein sequence ID" value="KJE90464.1"/>
    <property type="molecule type" value="Genomic_DNA"/>
</dbReference>
<proteinExistence type="inferred from homology"/>
<comment type="subcellular location">
    <subcellularLocation>
        <location evidence="1 6">Nucleus</location>
    </subcellularLocation>
</comment>
<dbReference type="InterPro" id="IPR016722">
    <property type="entry name" value="DNA_pol_alpha_bsu"/>
</dbReference>
<dbReference type="eggNOG" id="KOG1625">
    <property type="taxonomic scope" value="Eukaryota"/>
</dbReference>
<dbReference type="OrthoDB" id="336885at2759"/>
<dbReference type="STRING" id="595528.A0A0D2X1A4"/>
<dbReference type="RefSeq" id="XP_004364642.2">
    <property type="nucleotide sequence ID" value="XM_004364585.2"/>
</dbReference>
<dbReference type="Gene3D" id="3.60.21.60">
    <property type="match status" value="2"/>
</dbReference>
<gene>
    <name evidence="11" type="ORF">CAOG_001774</name>
</gene>
<dbReference type="Pfam" id="PF22062">
    <property type="entry name" value="OB_DPOA2"/>
    <property type="match status" value="1"/>
</dbReference>
<feature type="region of interest" description="Disordered" evidence="7">
    <location>
        <begin position="127"/>
        <end position="179"/>
    </location>
</feature>
<dbReference type="Proteomes" id="UP000008743">
    <property type="component" value="Unassembled WGS sequence"/>
</dbReference>
<keyword evidence="5 6" id="KW-0539">Nucleus</keyword>
<comment type="similarity">
    <text evidence="2 6">Belongs to the DNA polymerase alpha subunit B family.</text>
</comment>
<name>A0A0D2X1A4_CAPO3</name>
<dbReference type="PhylomeDB" id="A0A0D2X1A4"/>
<dbReference type="PANTHER" id="PTHR23061">
    <property type="entry name" value="DNA POLYMERASE 2 ALPHA 70 KDA SUBUNIT"/>
    <property type="match status" value="1"/>
</dbReference>
<dbReference type="InParanoid" id="A0A0D2X1A4"/>
<evidence type="ECO:0000256" key="4">
    <source>
        <dbReference type="ARBA" id="ARBA00022705"/>
    </source>
</evidence>
<dbReference type="InterPro" id="IPR043034">
    <property type="entry name" value="DNA_pol_alpha_B_N_sf"/>
</dbReference>
<evidence type="ECO:0000256" key="5">
    <source>
        <dbReference type="ARBA" id="ARBA00023242"/>
    </source>
</evidence>
<dbReference type="GO" id="GO:0003677">
    <property type="term" value="F:DNA binding"/>
    <property type="evidence" value="ECO:0007669"/>
    <property type="project" value="InterPro"/>
</dbReference>
<dbReference type="Pfam" id="PF08418">
    <property type="entry name" value="Pol_alpha_B_N"/>
    <property type="match status" value="1"/>
</dbReference>
<reference evidence="12" key="1">
    <citation type="submission" date="2011-02" db="EMBL/GenBank/DDBJ databases">
        <title>The Genome Sequence of Capsaspora owczarzaki ATCC 30864.</title>
        <authorList>
            <person name="Russ C."/>
            <person name="Cuomo C."/>
            <person name="Burger G."/>
            <person name="Gray M.W."/>
            <person name="Holland P.W.H."/>
            <person name="King N."/>
            <person name="Lang F.B.F."/>
            <person name="Roger A.J."/>
            <person name="Ruiz-Trillo I."/>
            <person name="Young S.K."/>
            <person name="Zeng Q."/>
            <person name="Gargeya S."/>
            <person name="Alvarado L."/>
            <person name="Berlin A."/>
            <person name="Chapman S.B."/>
            <person name="Chen Z."/>
            <person name="Freedman E."/>
            <person name="Gellesch M."/>
            <person name="Goldberg J."/>
            <person name="Griggs A."/>
            <person name="Gujja S."/>
            <person name="Heilman E."/>
            <person name="Heiman D."/>
            <person name="Howarth C."/>
            <person name="Mehta T."/>
            <person name="Neiman D."/>
            <person name="Pearson M."/>
            <person name="Roberts A."/>
            <person name="Saif S."/>
            <person name="Shea T."/>
            <person name="Shenoy N."/>
            <person name="Sisk P."/>
            <person name="Stolte C."/>
            <person name="Sykes S."/>
            <person name="White J."/>
            <person name="Yandava C."/>
            <person name="Haas B."/>
            <person name="Nusbaum C."/>
            <person name="Birren B."/>
        </authorList>
    </citation>
    <scope>NUCLEOTIDE SEQUENCE</scope>
    <source>
        <strain evidence="12">ATCC 30864</strain>
    </source>
</reference>
<evidence type="ECO:0000256" key="1">
    <source>
        <dbReference type="ARBA" id="ARBA00004123"/>
    </source>
</evidence>
<sequence length="638" mass="69922">MATTSEIISEFADIGQKLSDDLVAQCLTICNRFDVSAETLAAKWEAFASASDSSRRLGADDLASLQKQLQDQERQQQNQRSATKKRPANAPIPTTVSPAKVDLASTTFDKRTVHIVDESILSLYGMSDQMSSRSSKDTPNKRPFGTPPPNRVSDTIGSPLLLSPTSLSPTRNLPSKAFSERSNAGKVEFILNEALPPWRRPANAGPRTIDMGMFESCQLTPYRFMLQKVTDKAEVLDQKIEELGALIRKQQLPNAPASFDHVGLAKQAMATVAGRICSDAGNGKLNDVSILLEGSRDVCNGVRIPLDMRSLDHFSAFPGQIVVAQGYNITGTKFSVQPHSFFTSAPKPMQQTETAQLLDYWAPYRSGNRPLSIVAAAGPFSGTDDLSFAPLMELATQVGNSEPDVLILMGPFVDEQHPGVAAGELDVTFEDLFREAVNDTVHKLLNSYSGLHIVIVPSLRDVVHDKIMPQPPFPEELVQPHERLMLCSNPGTFVINEVTIGIITSDILFHLSSEETARARAGDTSDRLARLAGHLLDQRSFYPLFPPALGTNTELTHRKQLDLPVTPDVLILPSDLKFFAKIVQQTVCVNPGRLTRDKTGGTYAKLTVFPPREEDVPAGMNTVLHHVARRTRAEIVRI</sequence>
<dbReference type="GO" id="GO:0005658">
    <property type="term" value="C:alpha DNA polymerase:primase complex"/>
    <property type="evidence" value="ECO:0007669"/>
    <property type="project" value="TreeGrafter"/>
</dbReference>
<dbReference type="PIRSF" id="PIRSF018300">
    <property type="entry name" value="DNA_pol_alph_2"/>
    <property type="match status" value="1"/>
</dbReference>
<dbReference type="InterPro" id="IPR013627">
    <property type="entry name" value="Pol_alpha_B_N"/>
</dbReference>
<feature type="domain" description="DNA polymerase alpha subunit B N-terminal" evidence="9">
    <location>
        <begin position="6"/>
        <end position="66"/>
    </location>
</feature>
<evidence type="ECO:0000313" key="12">
    <source>
        <dbReference type="Proteomes" id="UP000008743"/>
    </source>
</evidence>
<evidence type="ECO:0000259" key="9">
    <source>
        <dbReference type="Pfam" id="PF08418"/>
    </source>
</evidence>
<feature type="compositionally biased region" description="Low complexity" evidence="7">
    <location>
        <begin position="158"/>
        <end position="175"/>
    </location>
</feature>
<dbReference type="InterPro" id="IPR054300">
    <property type="entry name" value="OB_DPOA2"/>
</dbReference>
<evidence type="ECO:0000256" key="6">
    <source>
        <dbReference type="PIRNR" id="PIRNR018300"/>
    </source>
</evidence>
<feature type="domain" description="DNA polymerase alpha/delta/epsilon subunit B" evidence="8">
    <location>
        <begin position="373"/>
        <end position="581"/>
    </location>
</feature>
<protein>
    <recommendedName>
        <fullName evidence="3 6">DNA polymerase alpha subunit B</fullName>
    </recommendedName>
</protein>
<dbReference type="Gene3D" id="1.10.8.530">
    <property type="entry name" value="DNA polymerase alpha-primase, subunit B, N-terminal domain"/>
    <property type="match status" value="1"/>
</dbReference>
<dbReference type="InterPro" id="IPR007185">
    <property type="entry name" value="DNA_pol_a/d/e_bsu"/>
</dbReference>